<dbReference type="Gene3D" id="3.40.50.1000">
    <property type="entry name" value="HAD superfamily/HAD-like"/>
    <property type="match status" value="1"/>
</dbReference>
<dbReference type="GO" id="GO:0016853">
    <property type="term" value="F:isomerase activity"/>
    <property type="evidence" value="ECO:0007669"/>
    <property type="project" value="UniProtKB-KW"/>
</dbReference>
<evidence type="ECO:0000313" key="1">
    <source>
        <dbReference type="EMBL" id="SUO98312.1"/>
    </source>
</evidence>
<dbReference type="OrthoDB" id="5498330at2"/>
<keyword evidence="2" id="KW-1185">Reference proteome</keyword>
<dbReference type="InterPro" id="IPR000150">
    <property type="entry name" value="Cof"/>
</dbReference>
<dbReference type="GO" id="GO:0000287">
    <property type="term" value="F:magnesium ion binding"/>
    <property type="evidence" value="ECO:0007669"/>
    <property type="project" value="TreeGrafter"/>
</dbReference>
<dbReference type="PROSITE" id="PS01229">
    <property type="entry name" value="COF_2"/>
    <property type="match status" value="1"/>
</dbReference>
<dbReference type="GO" id="GO:0016791">
    <property type="term" value="F:phosphatase activity"/>
    <property type="evidence" value="ECO:0007669"/>
    <property type="project" value="TreeGrafter"/>
</dbReference>
<proteinExistence type="predicted"/>
<dbReference type="InterPro" id="IPR006379">
    <property type="entry name" value="HAD-SF_hydro_IIB"/>
</dbReference>
<dbReference type="AlphaFoldDB" id="A0A380N175"/>
<dbReference type="NCBIfam" id="TIGR00099">
    <property type="entry name" value="Cof-subfamily"/>
    <property type="match status" value="1"/>
</dbReference>
<dbReference type="InterPro" id="IPR036412">
    <property type="entry name" value="HAD-like_sf"/>
</dbReference>
<dbReference type="NCBIfam" id="TIGR01484">
    <property type="entry name" value="HAD-SF-IIB"/>
    <property type="match status" value="1"/>
</dbReference>
<name>A0A380N175_9GAMM</name>
<dbReference type="EMBL" id="UHIA01000004">
    <property type="protein sequence ID" value="SUO98312.1"/>
    <property type="molecule type" value="Genomic_DNA"/>
</dbReference>
<dbReference type="Proteomes" id="UP000254575">
    <property type="component" value="Unassembled WGS sequence"/>
</dbReference>
<reference evidence="1 2" key="1">
    <citation type="submission" date="2018-06" db="EMBL/GenBank/DDBJ databases">
        <authorList>
            <consortium name="Pathogen Informatics"/>
            <person name="Doyle S."/>
        </authorList>
    </citation>
    <scope>NUCLEOTIDE SEQUENCE [LARGE SCALE GENOMIC DNA]</scope>
    <source>
        <strain evidence="1 2">NCTC10717</strain>
    </source>
</reference>
<dbReference type="SFLD" id="SFLDG01140">
    <property type="entry name" value="C2.B:_Phosphomannomutase_and_P"/>
    <property type="match status" value="1"/>
</dbReference>
<dbReference type="Gene3D" id="3.30.1240.10">
    <property type="match status" value="1"/>
</dbReference>
<evidence type="ECO:0000313" key="2">
    <source>
        <dbReference type="Proteomes" id="UP000254575"/>
    </source>
</evidence>
<dbReference type="SUPFAM" id="SSF56784">
    <property type="entry name" value="HAD-like"/>
    <property type="match status" value="1"/>
</dbReference>
<sequence length="266" mass="29575">MPNIKIIFFDIDDTLMRKEDGYLPPDLPDHLQALKAKGILTAIATGRSLGIIPQAIQDLIQTAGIDIISGANGQVALHHGDILHEHPIPQEDLKQLIALAEDKGWGYLLHGREALCVSRLDHRVMQAMYGIEPWFVHPKLHQESAIHQFGYFINSQEAAELAQELPQLRLSDRYIYTPWHEYGCDLIPSQGSKARGIREICDNLNIDISQVAAFGDGLNDIDMLKSVGLGIAMGNACEELKAVADYITDDIDRQGIANALRHFQLI</sequence>
<dbReference type="GO" id="GO:0005829">
    <property type="term" value="C:cytosol"/>
    <property type="evidence" value="ECO:0007669"/>
    <property type="project" value="TreeGrafter"/>
</dbReference>
<dbReference type="PANTHER" id="PTHR10000">
    <property type="entry name" value="PHOSPHOSERINE PHOSPHATASE"/>
    <property type="match status" value="1"/>
</dbReference>
<organism evidence="1 2">
    <name type="scientific">Suttonella indologenes</name>
    <dbReference type="NCBI Taxonomy" id="13276"/>
    <lineage>
        <taxon>Bacteria</taxon>
        <taxon>Pseudomonadati</taxon>
        <taxon>Pseudomonadota</taxon>
        <taxon>Gammaproteobacteria</taxon>
        <taxon>Cardiobacteriales</taxon>
        <taxon>Cardiobacteriaceae</taxon>
        <taxon>Suttonella</taxon>
    </lineage>
</organism>
<dbReference type="PANTHER" id="PTHR10000:SF25">
    <property type="entry name" value="PHOSPHATASE YKRA-RELATED"/>
    <property type="match status" value="1"/>
</dbReference>
<dbReference type="RefSeq" id="WP_115219156.1">
    <property type="nucleotide sequence ID" value="NZ_UHIA01000004.1"/>
</dbReference>
<dbReference type="SFLD" id="SFLDS00003">
    <property type="entry name" value="Haloacid_Dehalogenase"/>
    <property type="match status" value="1"/>
</dbReference>
<accession>A0A380N175</accession>
<dbReference type="InterPro" id="IPR023214">
    <property type="entry name" value="HAD_sf"/>
</dbReference>
<gene>
    <name evidence="1" type="ORF">NCTC10717_02054</name>
</gene>
<dbReference type="Pfam" id="PF08282">
    <property type="entry name" value="Hydrolase_3"/>
    <property type="match status" value="1"/>
</dbReference>
<keyword evidence="1" id="KW-0413">Isomerase</keyword>
<protein>
    <submittedName>
        <fullName evidence="1">Bifunctional phosphatase/peptidyl-prolyl cis-trans isomerase</fullName>
    </submittedName>
</protein>